<keyword evidence="1" id="KW-0732">Signal</keyword>
<dbReference type="EMBL" id="RQXW01000001">
    <property type="protein sequence ID" value="RTE67750.1"/>
    <property type="molecule type" value="Genomic_DNA"/>
</dbReference>
<evidence type="ECO:0000313" key="3">
    <source>
        <dbReference type="Proteomes" id="UP000283087"/>
    </source>
</evidence>
<accession>A0A430KW93</accession>
<gene>
    <name evidence="2" type="ORF">EH243_02025</name>
</gene>
<feature type="chain" id="PRO_5019278445" evidence="1">
    <location>
        <begin position="21"/>
        <end position="131"/>
    </location>
</feature>
<evidence type="ECO:0000313" key="2">
    <source>
        <dbReference type="EMBL" id="RTE67750.1"/>
    </source>
</evidence>
<name>A0A430KW93_9GAMM</name>
<dbReference type="AlphaFoldDB" id="A0A430KW93"/>
<organism evidence="2 3">
    <name type="scientific">Amphritea opalescens</name>
    <dbReference type="NCBI Taxonomy" id="2490544"/>
    <lineage>
        <taxon>Bacteria</taxon>
        <taxon>Pseudomonadati</taxon>
        <taxon>Pseudomonadota</taxon>
        <taxon>Gammaproteobacteria</taxon>
        <taxon>Oceanospirillales</taxon>
        <taxon>Oceanospirillaceae</taxon>
        <taxon>Amphritea</taxon>
    </lineage>
</organism>
<sequence length="131" mass="14082">MMQVKIIALVVMSVLLQACAGSTASYESLVETKNDTSAIYLVVGETKEILSISNGFPGWWGFYPGVASVSPEVASVNCQEKGSLISADGEVCYLTANNPGETWLIYGNKFYLDVSSDDLPESKTKLVVTTE</sequence>
<reference evidence="2 3" key="1">
    <citation type="submission" date="2018-11" db="EMBL/GenBank/DDBJ databases">
        <title>The draft genome sequence of Amphritea opalescens ANRC-JH13T.</title>
        <authorList>
            <person name="Fang Z."/>
            <person name="Zhang Y."/>
            <person name="Han X."/>
        </authorList>
    </citation>
    <scope>NUCLEOTIDE SEQUENCE [LARGE SCALE GENOMIC DNA]</scope>
    <source>
        <strain evidence="2 3">ANRC-JH13</strain>
    </source>
</reference>
<dbReference type="Proteomes" id="UP000283087">
    <property type="component" value="Unassembled WGS sequence"/>
</dbReference>
<protein>
    <submittedName>
        <fullName evidence="2">Uncharacterized protein</fullName>
    </submittedName>
</protein>
<dbReference type="OrthoDB" id="5740304at2"/>
<feature type="signal peptide" evidence="1">
    <location>
        <begin position="1"/>
        <end position="20"/>
    </location>
</feature>
<evidence type="ECO:0000256" key="1">
    <source>
        <dbReference type="SAM" id="SignalP"/>
    </source>
</evidence>
<keyword evidence="3" id="KW-1185">Reference proteome</keyword>
<dbReference type="PROSITE" id="PS51257">
    <property type="entry name" value="PROKAR_LIPOPROTEIN"/>
    <property type="match status" value="1"/>
</dbReference>
<proteinExistence type="predicted"/>
<comment type="caution">
    <text evidence="2">The sequence shown here is derived from an EMBL/GenBank/DDBJ whole genome shotgun (WGS) entry which is preliminary data.</text>
</comment>